<evidence type="ECO:0000256" key="9">
    <source>
        <dbReference type="ARBA" id="ARBA00023010"/>
    </source>
</evidence>
<gene>
    <name evidence="14" type="ORF">g.12961</name>
</gene>
<dbReference type="GO" id="GO:0015031">
    <property type="term" value="P:protein transport"/>
    <property type="evidence" value="ECO:0007669"/>
    <property type="project" value="UniProtKB-KW"/>
</dbReference>
<dbReference type="InterPro" id="IPR019049">
    <property type="entry name" value="Nucleoporin_prot_Ndc1/Nup"/>
</dbReference>
<evidence type="ECO:0000313" key="14">
    <source>
        <dbReference type="EMBL" id="JAS58150.1"/>
    </source>
</evidence>
<evidence type="ECO:0000256" key="10">
    <source>
        <dbReference type="ARBA" id="ARBA00023132"/>
    </source>
</evidence>
<feature type="transmembrane region" description="Helical" evidence="13">
    <location>
        <begin position="263"/>
        <end position="286"/>
    </location>
</feature>
<organism evidence="14">
    <name type="scientific">Cuerna arida</name>
    <dbReference type="NCBI Taxonomy" id="1464854"/>
    <lineage>
        <taxon>Eukaryota</taxon>
        <taxon>Metazoa</taxon>
        <taxon>Ecdysozoa</taxon>
        <taxon>Arthropoda</taxon>
        <taxon>Hexapoda</taxon>
        <taxon>Insecta</taxon>
        <taxon>Pterygota</taxon>
        <taxon>Neoptera</taxon>
        <taxon>Paraneoptera</taxon>
        <taxon>Hemiptera</taxon>
        <taxon>Auchenorrhyncha</taxon>
        <taxon>Membracoidea</taxon>
        <taxon>Cicadellidae</taxon>
        <taxon>Cicadellinae</taxon>
        <taxon>Proconiini</taxon>
        <taxon>Cuerna</taxon>
    </lineage>
</organism>
<feature type="transmembrane region" description="Helical" evidence="13">
    <location>
        <begin position="122"/>
        <end position="142"/>
    </location>
</feature>
<evidence type="ECO:0000256" key="7">
    <source>
        <dbReference type="ARBA" id="ARBA00022927"/>
    </source>
</evidence>
<evidence type="ECO:0000256" key="6">
    <source>
        <dbReference type="ARBA" id="ARBA00022816"/>
    </source>
</evidence>
<evidence type="ECO:0000256" key="3">
    <source>
        <dbReference type="ARBA" id="ARBA00005760"/>
    </source>
</evidence>
<protein>
    <recommendedName>
        <fullName evidence="15">Nucleoporin NDC1</fullName>
    </recommendedName>
</protein>
<keyword evidence="4" id="KW-0813">Transport</keyword>
<dbReference type="GO" id="GO:0006999">
    <property type="term" value="P:nuclear pore organization"/>
    <property type="evidence" value="ECO:0007669"/>
    <property type="project" value="TreeGrafter"/>
</dbReference>
<evidence type="ECO:0000256" key="13">
    <source>
        <dbReference type="SAM" id="Phobius"/>
    </source>
</evidence>
<dbReference type="GO" id="GO:0051028">
    <property type="term" value="P:mRNA transport"/>
    <property type="evidence" value="ECO:0007669"/>
    <property type="project" value="UniProtKB-KW"/>
</dbReference>
<keyword evidence="11 13" id="KW-0472">Membrane</keyword>
<dbReference type="GO" id="GO:0070762">
    <property type="term" value="C:nuclear pore transmembrane ring"/>
    <property type="evidence" value="ECO:0007669"/>
    <property type="project" value="TreeGrafter"/>
</dbReference>
<keyword evidence="10" id="KW-0906">Nuclear pore complex</keyword>
<proteinExistence type="inferred from homology"/>
<dbReference type="PANTHER" id="PTHR13269">
    <property type="entry name" value="NUCLEOPORIN NDC1"/>
    <property type="match status" value="1"/>
</dbReference>
<evidence type="ECO:0000256" key="11">
    <source>
        <dbReference type="ARBA" id="ARBA00023136"/>
    </source>
</evidence>
<evidence type="ECO:0000256" key="5">
    <source>
        <dbReference type="ARBA" id="ARBA00022692"/>
    </source>
</evidence>
<dbReference type="Pfam" id="PF09531">
    <property type="entry name" value="Ndc1_Nup"/>
    <property type="match status" value="1"/>
</dbReference>
<comment type="subcellular location">
    <subcellularLocation>
        <location evidence="1">Nucleus membrane</location>
        <topology evidence="1">Multi-pass membrane protein</topology>
    </subcellularLocation>
    <subcellularLocation>
        <location evidence="2">Nucleus</location>
        <location evidence="2">Nuclear pore complex</location>
    </subcellularLocation>
</comment>
<feature type="transmembrane region" description="Helical" evidence="13">
    <location>
        <begin position="62"/>
        <end position="90"/>
    </location>
</feature>
<dbReference type="AlphaFoldDB" id="A0A1B6G6T9"/>
<feature type="transmembrane region" description="Helical" evidence="13">
    <location>
        <begin position="225"/>
        <end position="243"/>
    </location>
</feature>
<comment type="similarity">
    <text evidence="3">Belongs to the NDC1 family.</text>
</comment>
<accession>A0A1B6G6T9</accession>
<keyword evidence="9" id="KW-0811">Translocation</keyword>
<sequence length="594" mass="68941">MLNTMKQIQETAIASSMKLESSKNPETHVWRMRMAVLWSLAMQFILLFVFILFTNLDIFHPFTWIGSCFRTFISLSVWFKLLTLVIVIYIQGEVCKKDYVTGPIYHSTRFQKICKVFSVRNLLLLFLHMVIGATIFWIYITISGKSYEFLTKQCYDNTANINSETCLVEKKFFLMLGGIWLGVYYFANDYMFGSRALTFPLIQQYKFYRMKAALKQNIQQSVKESILPTVTFLILYYLYGGYVRNKFIELTLYRLDSEPIDSITGLMNINLVLSLWLFSSIFIVALQMMELLFNVYLTEHCSFPITVAMSSSQNCMNLIDALKKSNIPIVHHLGYLDLFILSAKCQQRREEIFTLSHPGGHPHSWDGIFRECTNLVKQFTSDLNQTLTDATSTEKEVAKPLTEEVINFHFHSHNMRKLASPMGSNDIVNVKPKEYQSGVEIAFLYVQNWLITKLQQLYKKPYIAYFLVESPTSRINYLLCQCQPVIWAVESLAFLAAASLTEDRYGIVQQDLPEIITSIITLKQVLDKLFKQNLIVKKSFPNDPLDVQMKYLLRSSVKRSLYRISVNFGPYIRDLKLPVDVEVQMNHFIAFKEV</sequence>
<feature type="transmembrane region" description="Helical" evidence="13">
    <location>
        <begin position="35"/>
        <end position="56"/>
    </location>
</feature>
<keyword evidence="5 13" id="KW-0812">Transmembrane</keyword>
<evidence type="ECO:0000256" key="1">
    <source>
        <dbReference type="ARBA" id="ARBA00004232"/>
    </source>
</evidence>
<evidence type="ECO:0000256" key="12">
    <source>
        <dbReference type="ARBA" id="ARBA00023242"/>
    </source>
</evidence>
<keyword evidence="8 13" id="KW-1133">Transmembrane helix</keyword>
<dbReference type="EMBL" id="GECZ01011619">
    <property type="protein sequence ID" value="JAS58150.1"/>
    <property type="molecule type" value="Transcribed_RNA"/>
</dbReference>
<dbReference type="GO" id="GO:0030674">
    <property type="term" value="F:protein-macromolecule adaptor activity"/>
    <property type="evidence" value="ECO:0007669"/>
    <property type="project" value="TreeGrafter"/>
</dbReference>
<evidence type="ECO:0008006" key="15">
    <source>
        <dbReference type="Google" id="ProtNLM"/>
    </source>
</evidence>
<dbReference type="PANTHER" id="PTHR13269:SF6">
    <property type="entry name" value="NUCLEOPORIN NDC1"/>
    <property type="match status" value="1"/>
</dbReference>
<dbReference type="GO" id="GO:0031965">
    <property type="term" value="C:nuclear membrane"/>
    <property type="evidence" value="ECO:0007669"/>
    <property type="project" value="UniProtKB-SubCell"/>
</dbReference>
<keyword evidence="6" id="KW-0509">mRNA transport</keyword>
<keyword evidence="7" id="KW-0653">Protein transport</keyword>
<reference evidence="14" key="1">
    <citation type="submission" date="2015-11" db="EMBL/GenBank/DDBJ databases">
        <title>De novo transcriptome assembly of four potential Pierce s Disease insect vectors from Arizona vineyards.</title>
        <authorList>
            <person name="Tassone E.E."/>
        </authorList>
    </citation>
    <scope>NUCLEOTIDE SEQUENCE</scope>
</reference>
<evidence type="ECO:0000256" key="8">
    <source>
        <dbReference type="ARBA" id="ARBA00022989"/>
    </source>
</evidence>
<keyword evidence="12" id="KW-0539">Nucleus</keyword>
<evidence type="ECO:0000256" key="2">
    <source>
        <dbReference type="ARBA" id="ARBA00004567"/>
    </source>
</evidence>
<name>A0A1B6G6T9_9HEMI</name>
<evidence type="ECO:0000256" key="4">
    <source>
        <dbReference type="ARBA" id="ARBA00022448"/>
    </source>
</evidence>